<dbReference type="InterPro" id="IPR016040">
    <property type="entry name" value="NAD(P)-bd_dom"/>
</dbReference>
<organism evidence="2 3">
    <name type="scientific">Lactobacillus intestinalis DSM 6629</name>
    <dbReference type="NCBI Taxonomy" id="1423761"/>
    <lineage>
        <taxon>Bacteria</taxon>
        <taxon>Bacillati</taxon>
        <taxon>Bacillota</taxon>
        <taxon>Bacilli</taxon>
        <taxon>Lactobacillales</taxon>
        <taxon>Lactobacillaceae</taxon>
        <taxon>Lactobacillus</taxon>
    </lineage>
</organism>
<dbReference type="EMBL" id="AZGN01000001">
    <property type="protein sequence ID" value="KRM34709.1"/>
    <property type="molecule type" value="Genomic_DNA"/>
</dbReference>
<sequence>MNLMRRRQMTKVAVLSASGQIAKLAEELLLEDDSNQLVLFLRHPNKLDKSKIDEKCEKIVIGDASRSDEVANAIKGVDIVYANLAGGNIEEQAKAVVKAMDDENVKRLIWISSLGVYDEVPEKFGEWNKNILGSYLMTKIPLKIFVIM</sequence>
<evidence type="ECO:0000313" key="3">
    <source>
        <dbReference type="Proteomes" id="UP000051735"/>
    </source>
</evidence>
<dbReference type="Proteomes" id="UP000051735">
    <property type="component" value="Unassembled WGS sequence"/>
</dbReference>
<evidence type="ECO:0000259" key="1">
    <source>
        <dbReference type="Pfam" id="PF13460"/>
    </source>
</evidence>
<accession>A0ABR5PTH9</accession>
<feature type="domain" description="NAD(P)-binding" evidence="1">
    <location>
        <begin position="17"/>
        <end position="139"/>
    </location>
</feature>
<reference evidence="2 3" key="1">
    <citation type="journal article" date="2015" name="Genome Announc.">
        <title>Expanding the biotechnology potential of lactobacilli through comparative genomics of 213 strains and associated genera.</title>
        <authorList>
            <person name="Sun Z."/>
            <person name="Harris H.M."/>
            <person name="McCann A."/>
            <person name="Guo C."/>
            <person name="Argimon S."/>
            <person name="Zhang W."/>
            <person name="Yang X."/>
            <person name="Jeffery I.B."/>
            <person name="Cooney J.C."/>
            <person name="Kagawa T.F."/>
            <person name="Liu W."/>
            <person name="Song Y."/>
            <person name="Salvetti E."/>
            <person name="Wrobel A."/>
            <person name="Rasinkangas P."/>
            <person name="Parkhill J."/>
            <person name="Rea M.C."/>
            <person name="O'Sullivan O."/>
            <person name="Ritari J."/>
            <person name="Douillard F.P."/>
            <person name="Paul Ross R."/>
            <person name="Yang R."/>
            <person name="Briner A.E."/>
            <person name="Felis G.E."/>
            <person name="de Vos W.M."/>
            <person name="Barrangou R."/>
            <person name="Klaenhammer T.R."/>
            <person name="Caufield P.W."/>
            <person name="Cui Y."/>
            <person name="Zhang H."/>
            <person name="O'Toole P.W."/>
        </authorList>
    </citation>
    <scope>NUCLEOTIDE SEQUENCE [LARGE SCALE GENOMIC DNA]</scope>
    <source>
        <strain evidence="2 3">DSM 6629</strain>
    </source>
</reference>
<dbReference type="SUPFAM" id="SSF51735">
    <property type="entry name" value="NAD(P)-binding Rossmann-fold domains"/>
    <property type="match status" value="1"/>
</dbReference>
<keyword evidence="3" id="KW-1185">Reference proteome</keyword>
<dbReference type="InterPro" id="IPR036291">
    <property type="entry name" value="NAD(P)-bd_dom_sf"/>
</dbReference>
<protein>
    <recommendedName>
        <fullName evidence="1">NAD(P)-binding domain-containing protein</fullName>
    </recommendedName>
</protein>
<proteinExistence type="predicted"/>
<name>A0ABR5PTH9_9LACO</name>
<dbReference type="Gene3D" id="3.40.50.720">
    <property type="entry name" value="NAD(P)-binding Rossmann-like Domain"/>
    <property type="match status" value="1"/>
</dbReference>
<dbReference type="Pfam" id="PF13460">
    <property type="entry name" value="NAD_binding_10"/>
    <property type="match status" value="1"/>
</dbReference>
<evidence type="ECO:0000313" key="2">
    <source>
        <dbReference type="EMBL" id="KRM34709.1"/>
    </source>
</evidence>
<gene>
    <name evidence="2" type="ORF">FC44_GL000753</name>
</gene>
<comment type="caution">
    <text evidence="2">The sequence shown here is derived from an EMBL/GenBank/DDBJ whole genome shotgun (WGS) entry which is preliminary data.</text>
</comment>